<accession>A0A8J2LCI8</accession>
<reference evidence="4" key="1">
    <citation type="submission" date="2021-06" db="EMBL/GenBank/DDBJ databases">
        <authorList>
            <person name="Hodson N. C."/>
            <person name="Mongue J. A."/>
            <person name="Jaron S. K."/>
        </authorList>
    </citation>
    <scope>NUCLEOTIDE SEQUENCE</scope>
</reference>
<name>A0A8J2LCI8_9HEXA</name>
<evidence type="ECO:0000256" key="2">
    <source>
        <dbReference type="SAM" id="MobiDB-lite"/>
    </source>
</evidence>
<keyword evidence="1" id="KW-0175">Coiled coil</keyword>
<evidence type="ECO:0000313" key="5">
    <source>
        <dbReference type="Proteomes" id="UP000708208"/>
    </source>
</evidence>
<feature type="region of interest" description="Disordered" evidence="2">
    <location>
        <begin position="1"/>
        <end position="23"/>
    </location>
</feature>
<feature type="domain" description="BEN" evidence="3">
    <location>
        <begin position="88"/>
        <end position="198"/>
    </location>
</feature>
<feature type="coiled-coil region" evidence="1">
    <location>
        <begin position="39"/>
        <end position="80"/>
    </location>
</feature>
<sequence>MSKKTKPDNDRDPNKIPEVASPPLDIVSQHVAAPGDADVQELQATIDKLKARVQKYKNKVKELKEIIAKLQQQNESVVSEDSVELHSGSGIFLPKTTVAAAKLSSKSPPILARNLFRHLFTPKEMKEHSLFGRICNANKASPALPAVDGATRDALIEYSLAAFNLKPNANKHLFSEYGVQKTKILNSLTKLLREKLSN</sequence>
<dbReference type="Proteomes" id="UP000708208">
    <property type="component" value="Unassembled WGS sequence"/>
</dbReference>
<evidence type="ECO:0000259" key="3">
    <source>
        <dbReference type="PROSITE" id="PS51457"/>
    </source>
</evidence>
<keyword evidence="5" id="KW-1185">Reference proteome</keyword>
<dbReference type="InterPro" id="IPR018379">
    <property type="entry name" value="BEN_domain"/>
</dbReference>
<evidence type="ECO:0000313" key="4">
    <source>
        <dbReference type="EMBL" id="CAG7832997.1"/>
    </source>
</evidence>
<proteinExistence type="predicted"/>
<gene>
    <name evidence="4" type="ORF">AFUS01_LOCUS42649</name>
</gene>
<dbReference type="PROSITE" id="PS51457">
    <property type="entry name" value="BEN"/>
    <property type="match status" value="1"/>
</dbReference>
<dbReference type="OrthoDB" id="8890632at2759"/>
<comment type="caution">
    <text evidence="4">The sequence shown here is derived from an EMBL/GenBank/DDBJ whole genome shotgun (WGS) entry which is preliminary data.</text>
</comment>
<dbReference type="GO" id="GO:0003677">
    <property type="term" value="F:DNA binding"/>
    <property type="evidence" value="ECO:0007669"/>
    <property type="project" value="InterPro"/>
</dbReference>
<dbReference type="EMBL" id="CAJVCH010567958">
    <property type="protein sequence ID" value="CAG7832997.1"/>
    <property type="molecule type" value="Genomic_DNA"/>
</dbReference>
<feature type="compositionally biased region" description="Basic and acidic residues" evidence="2">
    <location>
        <begin position="1"/>
        <end position="15"/>
    </location>
</feature>
<dbReference type="AlphaFoldDB" id="A0A8J2LCI8"/>
<evidence type="ECO:0000256" key="1">
    <source>
        <dbReference type="SAM" id="Coils"/>
    </source>
</evidence>
<protein>
    <recommendedName>
        <fullName evidence="3">BEN domain-containing protein</fullName>
    </recommendedName>
</protein>
<organism evidence="4 5">
    <name type="scientific">Allacma fusca</name>
    <dbReference type="NCBI Taxonomy" id="39272"/>
    <lineage>
        <taxon>Eukaryota</taxon>
        <taxon>Metazoa</taxon>
        <taxon>Ecdysozoa</taxon>
        <taxon>Arthropoda</taxon>
        <taxon>Hexapoda</taxon>
        <taxon>Collembola</taxon>
        <taxon>Symphypleona</taxon>
        <taxon>Sminthuridae</taxon>
        <taxon>Allacma</taxon>
    </lineage>
</organism>